<reference evidence="1 2" key="1">
    <citation type="journal article" date="2000" name="Nature">
        <title>The genome sequence of the plant pathogen Xylella fastidiosa.</title>
        <authorList>
            <person name="Simpson A.J."/>
            <person name="Reinach F.C."/>
            <person name="Arruda P."/>
            <person name="Abreu F.A."/>
            <person name="Acencio M."/>
            <person name="Alvarenga R."/>
            <person name="Alves L.M."/>
            <person name="Araya J.E."/>
            <person name="Baia G.S."/>
            <person name="Baptista C.S."/>
            <person name="Barros M.H."/>
            <person name="Bonaccorsi E.D."/>
            <person name="Bordin S."/>
            <person name="Bove J.M."/>
            <person name="Briones M.R."/>
            <person name="Bueno M.R."/>
            <person name="Camargo A.A."/>
            <person name="Camargo L.E."/>
            <person name="Carraro D.M."/>
            <person name="Carrer H."/>
            <person name="Colauto N.B."/>
            <person name="Colombo C."/>
            <person name="Costa F.F."/>
            <person name="Costa M.C."/>
            <person name="Costa-Neto C.M."/>
            <person name="Coutinho L.L."/>
            <person name="Cristofani M."/>
            <person name="Dias-Neto E."/>
            <person name="Docena C."/>
            <person name="El-Dorry H."/>
            <person name="Facincani A.P."/>
            <person name="Ferreira A.J."/>
            <person name="Ferreira V.C."/>
            <person name="Ferro J.A."/>
            <person name="Fraga J.S."/>
            <person name="Franca S.C."/>
            <person name="Franco M.C."/>
            <person name="Frohme M."/>
            <person name="Furlan L.R."/>
            <person name="Garnier M."/>
            <person name="Goldman G.H."/>
            <person name="Goldman M.H."/>
            <person name="Gomes S.L."/>
            <person name="Gruber A."/>
            <person name="Ho P.L."/>
            <person name="Hoheisel J.D."/>
            <person name="Junqueira M.L."/>
            <person name="Kemper E.L."/>
            <person name="Kitajima J.P."/>
            <person name="Krieger J.E."/>
            <person name="Kuramae E.E."/>
            <person name="Laigret F."/>
            <person name="Lambais M.R."/>
            <person name="Leite L.C."/>
            <person name="Lemos E.G."/>
            <person name="Lemos M.V."/>
            <person name="Lopes S.A."/>
            <person name="Lopes C.R."/>
            <person name="Machado J.A."/>
            <person name="Machado M.A."/>
            <person name="Madeira A.M."/>
            <person name="Madeira H.M."/>
            <person name="Marino C.L."/>
            <person name="Marques M.V."/>
            <person name="Martins E.A."/>
            <person name="Martins E.M."/>
            <person name="Matsukuma A.Y."/>
            <person name="Menck C.F."/>
            <person name="Miracca E.C."/>
            <person name="Miyaki C.Y."/>
            <person name="Monteriro-Vitorello C.B."/>
            <person name="Moon D.H."/>
            <person name="Nagai M.A."/>
            <person name="Nascimento A.L."/>
            <person name="Netto L.E."/>
            <person name="Nhani A.Jr."/>
            <person name="Nobrega F.G."/>
            <person name="Nunes L.R."/>
            <person name="Oliveira M.A."/>
            <person name="de Oliveira M.C."/>
            <person name="de Oliveira R.C."/>
            <person name="Palmieri D.A."/>
            <person name="Paris A."/>
            <person name="Peixoto B.R."/>
            <person name="Pereira G.A."/>
            <person name="Pereira H.A.Jr."/>
            <person name="Pesquero J.B."/>
            <person name="Quaggio R.B."/>
            <person name="Roberto P.G."/>
            <person name="Rodrigues V."/>
            <person name="de M Rosa A.J."/>
            <person name="de Rosa V.E.Jr."/>
            <person name="de Sa R.G."/>
            <person name="Santelli R.V."/>
            <person name="Sawasaki H.E."/>
            <person name="da Silva A.C."/>
            <person name="da Silva A.M."/>
            <person name="da Silva F.R."/>
            <person name="da Silva W.A.Jr."/>
            <person name="da Silveira J.F."/>
            <person name="Silvestri M.L."/>
            <person name="Siqueira W.J."/>
            <person name="de Souza A.A."/>
            <person name="de Souza A.P."/>
            <person name="Terenzi M.F."/>
            <person name="Truffi D."/>
            <person name="Tsai S.M."/>
            <person name="Tsuhako M.H."/>
            <person name="Vallada H."/>
            <person name="Van Sluys M.A."/>
            <person name="Verjovski-Almeida S."/>
            <person name="Vettore A.L."/>
            <person name="Zago M.A."/>
            <person name="Zatz M."/>
            <person name="Meidanis J."/>
            <person name="Setubal J.C."/>
        </authorList>
    </citation>
    <scope>NUCLEOTIDE SEQUENCE [LARGE SCALE GENOMIC DNA]</scope>
    <source>
        <strain evidence="1 2">9a5c</strain>
    </source>
</reference>
<sequence>MVCLVFIGDCIVGHRYFGVTFLCLRPSHGESALGVPWDVLNGEMLVSGVWLCLVWAAIFL</sequence>
<gene>
    <name evidence="1" type="ordered locus">XF_1014</name>
</gene>
<dbReference type="HOGENOM" id="CLU_2940909_0_0_6"/>
<dbReference type="AlphaFoldDB" id="Q9PEL4"/>
<dbReference type="KEGG" id="xfa:XF_1014"/>
<dbReference type="Proteomes" id="UP000000812">
    <property type="component" value="Chromosome"/>
</dbReference>
<dbReference type="EMBL" id="AE003849">
    <property type="protein sequence ID" value="AAF83824.1"/>
    <property type="molecule type" value="Genomic_DNA"/>
</dbReference>
<dbReference type="STRING" id="160492.XF_1014"/>
<dbReference type="PIR" id="B82733">
    <property type="entry name" value="B82733"/>
</dbReference>
<name>Q9PEL4_XYLFA</name>
<evidence type="ECO:0000313" key="1">
    <source>
        <dbReference type="EMBL" id="AAF83824.1"/>
    </source>
</evidence>
<evidence type="ECO:0000313" key="2">
    <source>
        <dbReference type="Proteomes" id="UP000000812"/>
    </source>
</evidence>
<protein>
    <submittedName>
        <fullName evidence="1">Uncharacterized protein</fullName>
    </submittedName>
</protein>
<proteinExistence type="predicted"/>
<organism evidence="1 2">
    <name type="scientific">Xylella fastidiosa (strain 9a5c)</name>
    <dbReference type="NCBI Taxonomy" id="160492"/>
    <lineage>
        <taxon>Bacteria</taxon>
        <taxon>Pseudomonadati</taxon>
        <taxon>Pseudomonadota</taxon>
        <taxon>Gammaproteobacteria</taxon>
        <taxon>Lysobacterales</taxon>
        <taxon>Lysobacteraceae</taxon>
        <taxon>Xylella</taxon>
    </lineage>
</organism>
<accession>Q9PEL4</accession>